<dbReference type="GO" id="GO:0003924">
    <property type="term" value="F:GTPase activity"/>
    <property type="evidence" value="ECO:0007669"/>
    <property type="project" value="InterPro"/>
</dbReference>
<dbReference type="InterPro" id="IPR027417">
    <property type="entry name" value="P-loop_NTPase"/>
</dbReference>
<comment type="caution">
    <text evidence="7">The sequence shown here is derived from an EMBL/GenBank/DDBJ whole genome shotgun (WGS) entry which is preliminary data.</text>
</comment>
<gene>
    <name evidence="7" type="ORF">PMIN01_00754</name>
</gene>
<evidence type="ECO:0000256" key="5">
    <source>
        <dbReference type="ARBA" id="ARBA00023224"/>
    </source>
</evidence>
<dbReference type="PANTHER" id="PTHR10218">
    <property type="entry name" value="GTP-BINDING PROTEIN ALPHA SUBUNIT"/>
    <property type="match status" value="1"/>
</dbReference>
<dbReference type="SUPFAM" id="SSF52540">
    <property type="entry name" value="P-loop containing nucleoside triphosphate hydrolases"/>
    <property type="match status" value="1"/>
</dbReference>
<feature type="region of interest" description="Disordered" evidence="6">
    <location>
        <begin position="602"/>
        <end position="659"/>
    </location>
</feature>
<reference evidence="7" key="1">
    <citation type="journal article" date="2020" name="Mol. Plant Microbe Interact.">
        <title>Genome Sequence of the Biocontrol Agent Coniothyrium minitans strain Conio (IMI 134523).</title>
        <authorList>
            <person name="Patel D."/>
            <person name="Shittu T.A."/>
            <person name="Baroncelli R."/>
            <person name="Muthumeenakshi S."/>
            <person name="Osborne T.H."/>
            <person name="Janganan T.K."/>
            <person name="Sreenivasaprasad S."/>
        </authorList>
    </citation>
    <scope>NUCLEOTIDE SEQUENCE</scope>
    <source>
        <strain evidence="7">Conio</strain>
    </source>
</reference>
<evidence type="ECO:0000256" key="4">
    <source>
        <dbReference type="ARBA" id="ARBA00023134"/>
    </source>
</evidence>
<feature type="compositionally biased region" description="Low complexity" evidence="6">
    <location>
        <begin position="537"/>
        <end position="546"/>
    </location>
</feature>
<sequence length="659" mass="74206">MSDSASGDNKRAFGLMSAITANLDRLRSSIDALRQLHDQWPHGSVTIINLIAQLSSLKANLGEMQDWMKYAINEMHQQLLNDLAMLMTSCSLLVRNLDGLTVQMRQPDHDKADWALKLKFRVGSRTMNRLQGVAKRQTDAVSLLLAACKTHTTAQRKILLHKSRQIRKEDASSLNTLVRTSRVNGQAITALTHMSRMIQWLRLLFYIKLLGKSPEETPTEEDYLSAAAAMRSDAIDRQLESDELNLRHETKLVLVGQPNSGKELVMRQMKVIYAEGYPIAERYQYRVAVRSTVRLLIHSIIDLLKDTGVPLNESLTQDFAVLLHEIETSDMSHLSPAAVTATHNIWNSPTFSTLYIRNFEIDFPQYAPYFAESIVRIASDDYVPSEADMIRLNQSAGGIKELRFDWDELGVHLFNISGFIPDQFRKRWFHQLEKATALIYTVDVSTYDRPYLGQSAESQLLDDFATFESYANSPKFAGASIILVLNNFTRFREKLPHSPLETLFPDYVPPVASRQPPHCPDSRWKFASPSPPPPLTPSSSSSSSPPWTDAETAARQYILGRFKAVNRARLSIYSFWVDLDMSDNTQLYAALKKTLRHIQQRKARSEVWSEGSGGGRDSAGGHGREWSGTVTSAKSGRGSRVKSKESDLGLVSQFSNHSQ</sequence>
<feature type="compositionally biased region" description="Gly residues" evidence="6">
    <location>
        <begin position="611"/>
        <end position="621"/>
    </location>
</feature>
<dbReference type="EMBL" id="WJXW01000001">
    <property type="protein sequence ID" value="KAF9741215.1"/>
    <property type="molecule type" value="Genomic_DNA"/>
</dbReference>
<dbReference type="GO" id="GO:0001664">
    <property type="term" value="F:G protein-coupled receptor binding"/>
    <property type="evidence" value="ECO:0007669"/>
    <property type="project" value="TreeGrafter"/>
</dbReference>
<keyword evidence="8" id="KW-1185">Reference proteome</keyword>
<keyword evidence="1" id="KW-0479">Metal-binding</keyword>
<dbReference type="GO" id="GO:0005737">
    <property type="term" value="C:cytoplasm"/>
    <property type="evidence" value="ECO:0007669"/>
    <property type="project" value="TreeGrafter"/>
</dbReference>
<proteinExistence type="predicted"/>
<protein>
    <submittedName>
        <fullName evidence="7">Guanine nucleotide-binding protein alpha-3 subunit</fullName>
    </submittedName>
</protein>
<dbReference type="GO" id="GO:0007189">
    <property type="term" value="P:adenylate cyclase-activating G protein-coupled receptor signaling pathway"/>
    <property type="evidence" value="ECO:0007669"/>
    <property type="project" value="TreeGrafter"/>
</dbReference>
<evidence type="ECO:0000256" key="3">
    <source>
        <dbReference type="ARBA" id="ARBA00022842"/>
    </source>
</evidence>
<dbReference type="InterPro" id="IPR011025">
    <property type="entry name" value="GproteinA_insert"/>
</dbReference>
<dbReference type="OrthoDB" id="5817230at2759"/>
<feature type="region of interest" description="Disordered" evidence="6">
    <location>
        <begin position="514"/>
        <end position="548"/>
    </location>
</feature>
<dbReference type="Pfam" id="PF00503">
    <property type="entry name" value="G-alpha"/>
    <property type="match status" value="1"/>
</dbReference>
<accession>A0A9P6GVB3</accession>
<dbReference type="PRINTS" id="PR00318">
    <property type="entry name" value="GPROTEINA"/>
</dbReference>
<dbReference type="SUPFAM" id="SSF47895">
    <property type="entry name" value="Transducin (alpha subunit), insertion domain"/>
    <property type="match status" value="1"/>
</dbReference>
<name>A0A9P6GVB3_9PLEO</name>
<dbReference type="Proteomes" id="UP000756921">
    <property type="component" value="Unassembled WGS sequence"/>
</dbReference>
<dbReference type="FunFam" id="3.40.50.300:FF:000692">
    <property type="entry name" value="Guanine nucleotide-binding protein subunit alpha"/>
    <property type="match status" value="1"/>
</dbReference>
<evidence type="ECO:0000256" key="6">
    <source>
        <dbReference type="SAM" id="MobiDB-lite"/>
    </source>
</evidence>
<evidence type="ECO:0000256" key="1">
    <source>
        <dbReference type="ARBA" id="ARBA00022723"/>
    </source>
</evidence>
<dbReference type="GO" id="GO:0005834">
    <property type="term" value="C:heterotrimeric G-protein complex"/>
    <property type="evidence" value="ECO:0007669"/>
    <property type="project" value="TreeGrafter"/>
</dbReference>
<keyword evidence="4" id="KW-0342">GTP-binding</keyword>
<keyword evidence="3" id="KW-0460">Magnesium</keyword>
<dbReference type="PROSITE" id="PS51882">
    <property type="entry name" value="G_ALPHA"/>
    <property type="match status" value="1"/>
</dbReference>
<dbReference type="PANTHER" id="PTHR10218:SF369">
    <property type="entry name" value="GUANINE NUCLEOTIDE-BINDING PROTEIN ALPHA-2 SUBUNIT"/>
    <property type="match status" value="1"/>
</dbReference>
<dbReference type="Gene3D" id="1.10.400.10">
    <property type="entry name" value="GI Alpha 1, domain 2-like"/>
    <property type="match status" value="1"/>
</dbReference>
<evidence type="ECO:0000313" key="7">
    <source>
        <dbReference type="EMBL" id="KAF9741215.1"/>
    </source>
</evidence>
<dbReference type="AlphaFoldDB" id="A0A9P6GVB3"/>
<keyword evidence="2" id="KW-0547">Nucleotide-binding</keyword>
<evidence type="ECO:0000313" key="8">
    <source>
        <dbReference type="Proteomes" id="UP000756921"/>
    </source>
</evidence>
<keyword evidence="5" id="KW-0807">Transducer</keyword>
<evidence type="ECO:0000256" key="2">
    <source>
        <dbReference type="ARBA" id="ARBA00022741"/>
    </source>
</evidence>
<dbReference type="Gene3D" id="3.40.50.300">
    <property type="entry name" value="P-loop containing nucleotide triphosphate hydrolases"/>
    <property type="match status" value="1"/>
</dbReference>
<dbReference type="GO" id="GO:0031683">
    <property type="term" value="F:G-protein beta/gamma-subunit complex binding"/>
    <property type="evidence" value="ECO:0007669"/>
    <property type="project" value="InterPro"/>
</dbReference>
<dbReference type="SMART" id="SM00275">
    <property type="entry name" value="G_alpha"/>
    <property type="match status" value="1"/>
</dbReference>
<dbReference type="InterPro" id="IPR001019">
    <property type="entry name" value="Gprotein_alpha_su"/>
</dbReference>
<organism evidence="7 8">
    <name type="scientific">Paraphaeosphaeria minitans</name>
    <dbReference type="NCBI Taxonomy" id="565426"/>
    <lineage>
        <taxon>Eukaryota</taxon>
        <taxon>Fungi</taxon>
        <taxon>Dikarya</taxon>
        <taxon>Ascomycota</taxon>
        <taxon>Pezizomycotina</taxon>
        <taxon>Dothideomycetes</taxon>
        <taxon>Pleosporomycetidae</taxon>
        <taxon>Pleosporales</taxon>
        <taxon>Massarineae</taxon>
        <taxon>Didymosphaeriaceae</taxon>
        <taxon>Paraphaeosphaeria</taxon>
    </lineage>
</organism>
<dbReference type="GO" id="GO:0005525">
    <property type="term" value="F:GTP binding"/>
    <property type="evidence" value="ECO:0007669"/>
    <property type="project" value="UniProtKB-KW"/>
</dbReference>
<dbReference type="GO" id="GO:0046872">
    <property type="term" value="F:metal ion binding"/>
    <property type="evidence" value="ECO:0007669"/>
    <property type="project" value="UniProtKB-KW"/>
</dbReference>